<keyword evidence="2" id="KW-1185">Reference proteome</keyword>
<proteinExistence type="predicted"/>
<dbReference type="AlphaFoldDB" id="A0A024GM32"/>
<dbReference type="InParanoid" id="A0A024GM32"/>
<organism evidence="1 2">
    <name type="scientific">Albugo candida</name>
    <dbReference type="NCBI Taxonomy" id="65357"/>
    <lineage>
        <taxon>Eukaryota</taxon>
        <taxon>Sar</taxon>
        <taxon>Stramenopiles</taxon>
        <taxon>Oomycota</taxon>
        <taxon>Peronosporomycetes</taxon>
        <taxon>Albuginales</taxon>
        <taxon>Albuginaceae</taxon>
        <taxon>Albugo</taxon>
    </lineage>
</organism>
<protein>
    <submittedName>
        <fullName evidence="1">Uncharacterized protein</fullName>
    </submittedName>
</protein>
<reference evidence="1 2" key="1">
    <citation type="submission" date="2012-05" db="EMBL/GenBank/DDBJ databases">
        <title>Recombination and specialization in a pathogen metapopulation.</title>
        <authorList>
            <person name="Gardiner A."/>
            <person name="Kemen E."/>
            <person name="Schultz-Larsen T."/>
            <person name="MacLean D."/>
            <person name="Van Oosterhout C."/>
            <person name="Jones J.D.G."/>
        </authorList>
    </citation>
    <scope>NUCLEOTIDE SEQUENCE [LARGE SCALE GENOMIC DNA]</scope>
    <source>
        <strain evidence="1 2">Ac Nc2</strain>
    </source>
</reference>
<dbReference type="Proteomes" id="UP000053237">
    <property type="component" value="Unassembled WGS sequence"/>
</dbReference>
<evidence type="ECO:0000313" key="2">
    <source>
        <dbReference type="Proteomes" id="UP000053237"/>
    </source>
</evidence>
<accession>A0A024GM32</accession>
<evidence type="ECO:0000313" key="1">
    <source>
        <dbReference type="EMBL" id="CCI47591.1"/>
    </source>
</evidence>
<sequence>MVMDLSKLFLVSINNLYGQPHFHQIQCTCHSITLSMTYYLMRPRVYYVTSSPCEVNMECIRRNTRMCILAYLMRRKIYGRDVHQEPLLVETTASSLKSRLHKLVSKLDTR</sequence>
<name>A0A024GM32_9STRA</name>
<gene>
    <name evidence="1" type="ORF">BN9_085980</name>
</gene>
<dbReference type="EMBL" id="CAIX01000177">
    <property type="protein sequence ID" value="CCI47591.1"/>
    <property type="molecule type" value="Genomic_DNA"/>
</dbReference>
<comment type="caution">
    <text evidence="1">The sequence shown here is derived from an EMBL/GenBank/DDBJ whole genome shotgun (WGS) entry which is preliminary data.</text>
</comment>